<accession>A0A699Z0V9</accession>
<evidence type="ECO:0000313" key="2">
    <source>
        <dbReference type="Proteomes" id="UP000485058"/>
    </source>
</evidence>
<protein>
    <submittedName>
        <fullName evidence="1">Uncharacterized protein</fullName>
    </submittedName>
</protein>
<proteinExistence type="predicted"/>
<gene>
    <name evidence="1" type="ORF">HaLaN_04048</name>
</gene>
<dbReference type="Proteomes" id="UP000485058">
    <property type="component" value="Unassembled WGS sequence"/>
</dbReference>
<dbReference type="AlphaFoldDB" id="A0A699Z0V9"/>
<organism evidence="1 2">
    <name type="scientific">Haematococcus lacustris</name>
    <name type="common">Green alga</name>
    <name type="synonym">Haematococcus pluvialis</name>
    <dbReference type="NCBI Taxonomy" id="44745"/>
    <lineage>
        <taxon>Eukaryota</taxon>
        <taxon>Viridiplantae</taxon>
        <taxon>Chlorophyta</taxon>
        <taxon>core chlorophytes</taxon>
        <taxon>Chlorophyceae</taxon>
        <taxon>CS clade</taxon>
        <taxon>Chlamydomonadales</taxon>
        <taxon>Haematococcaceae</taxon>
        <taxon>Haematococcus</taxon>
    </lineage>
</organism>
<reference evidence="1 2" key="1">
    <citation type="submission" date="2020-02" db="EMBL/GenBank/DDBJ databases">
        <title>Draft genome sequence of Haematococcus lacustris strain NIES-144.</title>
        <authorList>
            <person name="Morimoto D."/>
            <person name="Nakagawa S."/>
            <person name="Yoshida T."/>
            <person name="Sawayama S."/>
        </authorList>
    </citation>
    <scope>NUCLEOTIDE SEQUENCE [LARGE SCALE GENOMIC DNA]</scope>
    <source>
        <strain evidence="1 2">NIES-144</strain>
    </source>
</reference>
<sequence length="95" mass="10424">MLAELGSSGHAVKTPELVAVAHCEGGQGDRPPSGLGKQPARLFDIFRPKTQRKCKELQQKLATILAEKRQEFGEPLWVVSPLTRALQTFMEALLA</sequence>
<comment type="caution">
    <text evidence="1">The sequence shown here is derived from an EMBL/GenBank/DDBJ whole genome shotgun (WGS) entry which is preliminary data.</text>
</comment>
<evidence type="ECO:0000313" key="1">
    <source>
        <dbReference type="EMBL" id="GFH08992.1"/>
    </source>
</evidence>
<dbReference type="EMBL" id="BLLF01000200">
    <property type="protein sequence ID" value="GFH08992.1"/>
    <property type="molecule type" value="Genomic_DNA"/>
</dbReference>
<keyword evidence="2" id="KW-1185">Reference proteome</keyword>
<name>A0A699Z0V9_HAELA</name>